<name>A0A0F9BEV1_9ZZZZ</name>
<dbReference type="AlphaFoldDB" id="A0A0F9BEV1"/>
<protein>
    <recommendedName>
        <fullName evidence="2">Terminase large subunit gp17-like C-terminal domain-containing protein</fullName>
    </recommendedName>
</protein>
<sequence>MTTLTRDEAMKALFSDRRLTLESMLEIENKERQLVPFILNPIQRDMQETSGIRDIYVKPGQVGATSIWAGDFTIDNITINGTVSVIISYDEFSAQRLLLKAKKFHQSIQRRIPTIPKLDHKSATELSYIDKDTGFYSSFYIFSARSYVMGRGEPIHNLLLDEYAFWPLGTHEAIWASAVQRVPLVLGTKIRVQSTANGEDNPFCEMYKTAKEGISLGVGRTQSVYKPHFYPWFIHPEYSMLVDSPFCLDGDTQYPLPNLQDDELSLMRLLINVFQVDEHEAMDKLRWRRYKKVEVASMRRSGETVFIFSQEYPEDDESCFLTASDQAYDSEIISQKLRNCYPAPIHKSMVNDRTGTSAGVDIWYDKEEGEIYLLSIDPGKGKSSESVAHVWCFKDGYVKDDREVFPEMKHCATLAGWYDEWEMAMYCKELGRYYNEAVIVPEDNLDIVSHLRDYPDLYIREDPRSGKSSRAIGWQTNVSTKPYMIT</sequence>
<accession>A0A0F9BEV1</accession>
<organism evidence="1">
    <name type="scientific">marine sediment metagenome</name>
    <dbReference type="NCBI Taxonomy" id="412755"/>
    <lineage>
        <taxon>unclassified sequences</taxon>
        <taxon>metagenomes</taxon>
        <taxon>ecological metagenomes</taxon>
    </lineage>
</organism>
<dbReference type="InterPro" id="IPR027417">
    <property type="entry name" value="P-loop_NTPase"/>
</dbReference>
<dbReference type="EMBL" id="LAZR01041301">
    <property type="protein sequence ID" value="KKL12332.1"/>
    <property type="molecule type" value="Genomic_DNA"/>
</dbReference>
<dbReference type="Gene3D" id="3.40.50.300">
    <property type="entry name" value="P-loop containing nucleotide triphosphate hydrolases"/>
    <property type="match status" value="1"/>
</dbReference>
<feature type="non-terminal residue" evidence="1">
    <location>
        <position position="486"/>
    </location>
</feature>
<proteinExistence type="predicted"/>
<gene>
    <name evidence="1" type="ORF">LCGC14_2536820</name>
</gene>
<evidence type="ECO:0008006" key="2">
    <source>
        <dbReference type="Google" id="ProtNLM"/>
    </source>
</evidence>
<comment type="caution">
    <text evidence="1">The sequence shown here is derived from an EMBL/GenBank/DDBJ whole genome shotgun (WGS) entry which is preliminary data.</text>
</comment>
<feature type="non-terminal residue" evidence="1">
    <location>
        <position position="1"/>
    </location>
</feature>
<reference evidence="1" key="1">
    <citation type="journal article" date="2015" name="Nature">
        <title>Complex archaea that bridge the gap between prokaryotes and eukaryotes.</title>
        <authorList>
            <person name="Spang A."/>
            <person name="Saw J.H."/>
            <person name="Jorgensen S.L."/>
            <person name="Zaremba-Niedzwiedzka K."/>
            <person name="Martijn J."/>
            <person name="Lind A.E."/>
            <person name="van Eijk R."/>
            <person name="Schleper C."/>
            <person name="Guy L."/>
            <person name="Ettema T.J."/>
        </authorList>
    </citation>
    <scope>NUCLEOTIDE SEQUENCE</scope>
</reference>
<evidence type="ECO:0000313" key="1">
    <source>
        <dbReference type="EMBL" id="KKL12332.1"/>
    </source>
</evidence>
<dbReference type="Gene3D" id="3.30.420.240">
    <property type="match status" value="1"/>
</dbReference>